<protein>
    <submittedName>
        <fullName evidence="1">Uncharacterized protein</fullName>
    </submittedName>
</protein>
<feature type="non-terminal residue" evidence="1">
    <location>
        <position position="120"/>
    </location>
</feature>
<evidence type="ECO:0000313" key="2">
    <source>
        <dbReference type="Proteomes" id="UP001189429"/>
    </source>
</evidence>
<organism evidence="1 2">
    <name type="scientific">Prorocentrum cordatum</name>
    <dbReference type="NCBI Taxonomy" id="2364126"/>
    <lineage>
        <taxon>Eukaryota</taxon>
        <taxon>Sar</taxon>
        <taxon>Alveolata</taxon>
        <taxon>Dinophyceae</taxon>
        <taxon>Prorocentrales</taxon>
        <taxon>Prorocentraceae</taxon>
        <taxon>Prorocentrum</taxon>
    </lineage>
</organism>
<dbReference type="Proteomes" id="UP001189429">
    <property type="component" value="Unassembled WGS sequence"/>
</dbReference>
<evidence type="ECO:0000313" key="1">
    <source>
        <dbReference type="EMBL" id="CAK0810603.1"/>
    </source>
</evidence>
<dbReference type="EMBL" id="CAUYUJ010004699">
    <property type="protein sequence ID" value="CAK0810603.1"/>
    <property type="molecule type" value="Genomic_DNA"/>
</dbReference>
<gene>
    <name evidence="1" type="ORF">PCOR1329_LOCUS15515</name>
</gene>
<reference evidence="1" key="1">
    <citation type="submission" date="2023-10" db="EMBL/GenBank/DDBJ databases">
        <authorList>
            <person name="Chen Y."/>
            <person name="Shah S."/>
            <person name="Dougan E. K."/>
            <person name="Thang M."/>
            <person name="Chan C."/>
        </authorList>
    </citation>
    <scope>NUCLEOTIDE SEQUENCE [LARGE SCALE GENOMIC DNA]</scope>
</reference>
<sequence length="120" mass="12081">MAKRALAEEQPAPDAPLPAAWQAWVASLRALLADAVLPLFLLHCKRGQPRVPVSSVSAFLHAAGGTPLPGGAAPGALRLLAEVCPEVVVVHPASTAEPSGVAIRLGPAAASSMTIPEDGG</sequence>
<comment type="caution">
    <text evidence="1">The sequence shown here is derived from an EMBL/GenBank/DDBJ whole genome shotgun (WGS) entry which is preliminary data.</text>
</comment>
<accession>A0ABN9R1I7</accession>
<name>A0ABN9R1I7_9DINO</name>
<proteinExistence type="predicted"/>
<keyword evidence="2" id="KW-1185">Reference proteome</keyword>